<dbReference type="InterPro" id="IPR029063">
    <property type="entry name" value="SAM-dependent_MTases_sf"/>
</dbReference>
<keyword evidence="2 5" id="KW-0489">Methyltransferase</keyword>
<organism evidence="7 8">
    <name type="scientific">Terasakiella brassicae</name>
    <dbReference type="NCBI Taxonomy" id="1634917"/>
    <lineage>
        <taxon>Bacteria</taxon>
        <taxon>Pseudomonadati</taxon>
        <taxon>Pseudomonadota</taxon>
        <taxon>Alphaproteobacteria</taxon>
        <taxon>Rhodospirillales</taxon>
        <taxon>Terasakiellaceae</taxon>
        <taxon>Terasakiella</taxon>
    </lineage>
</organism>
<proteinExistence type="inferred from homology"/>
<comment type="caution">
    <text evidence="7">The sequence shown here is derived from an EMBL/GenBank/DDBJ whole genome shotgun (WGS) entry which is preliminary data.</text>
</comment>
<sequence length="251" mass="28432">MAQWNPHTYLKFGQERLRPALDLLAQIPLEQPQTLVDLGCGPGNVTALLKQQWPNARVIGIDSSPDMLSQARENHPGIDWIETDITTWQPDQKTDLIFSNACLHWLGNHDILFPKLLNHLNEGGVLAVQMPNNFAAPTHQAIRDVLGADHPLCPGYPVSDCRDYYQWLAPECERLDIWETTYTHVLSGDNPVADWTKGAALRPVLDGIKDKGEKQVFEQAYRKRISQAYPPLANGRTLLPFKRFFMVCLKK</sequence>
<dbReference type="AlphaFoldDB" id="A0A917C2X4"/>
<reference evidence="7" key="1">
    <citation type="journal article" date="2014" name="Int. J. Syst. Evol. Microbiol.">
        <title>Complete genome sequence of Corynebacterium casei LMG S-19264T (=DSM 44701T), isolated from a smear-ripened cheese.</title>
        <authorList>
            <consortium name="US DOE Joint Genome Institute (JGI-PGF)"/>
            <person name="Walter F."/>
            <person name="Albersmeier A."/>
            <person name="Kalinowski J."/>
            <person name="Ruckert C."/>
        </authorList>
    </citation>
    <scope>NUCLEOTIDE SEQUENCE</scope>
    <source>
        <strain evidence="7">CGMCC 1.15254</strain>
    </source>
</reference>
<dbReference type="Gene3D" id="3.40.50.150">
    <property type="entry name" value="Vaccinia Virus protein VP39"/>
    <property type="match status" value="1"/>
</dbReference>
<dbReference type="EC" id="2.1.1.144" evidence="5"/>
<dbReference type="Gene3D" id="1.10.150.290">
    <property type="entry name" value="S-adenosyl-L-methionine-dependent methyltransferases"/>
    <property type="match status" value="1"/>
</dbReference>
<evidence type="ECO:0000259" key="6">
    <source>
        <dbReference type="Pfam" id="PF13649"/>
    </source>
</evidence>
<comment type="catalytic activity">
    <reaction evidence="5">
        <text>trans-aconitate + S-adenosyl-L-methionine = (E)-3-(methoxycarbonyl)pent-2-enedioate + S-adenosyl-L-homocysteine</text>
        <dbReference type="Rhea" id="RHEA:14969"/>
        <dbReference type="ChEBI" id="CHEBI:15708"/>
        <dbReference type="ChEBI" id="CHEBI:57470"/>
        <dbReference type="ChEBI" id="CHEBI:57856"/>
        <dbReference type="ChEBI" id="CHEBI:59789"/>
        <dbReference type="EC" id="2.1.1.144"/>
    </reaction>
</comment>
<evidence type="ECO:0000256" key="1">
    <source>
        <dbReference type="ARBA" id="ARBA00022490"/>
    </source>
</evidence>
<dbReference type="InterPro" id="IPR023506">
    <property type="entry name" value="Trans-aconitate_MeTrfase"/>
</dbReference>
<evidence type="ECO:0000256" key="3">
    <source>
        <dbReference type="ARBA" id="ARBA00022679"/>
    </source>
</evidence>
<evidence type="ECO:0000313" key="8">
    <source>
        <dbReference type="Proteomes" id="UP000632498"/>
    </source>
</evidence>
<dbReference type="InterPro" id="IPR041698">
    <property type="entry name" value="Methyltransf_25"/>
</dbReference>
<dbReference type="InterPro" id="IPR023149">
    <property type="entry name" value="Trans_acon_MeTrfase_C"/>
</dbReference>
<dbReference type="GO" id="GO:0032259">
    <property type="term" value="P:methylation"/>
    <property type="evidence" value="ECO:0007669"/>
    <property type="project" value="UniProtKB-KW"/>
</dbReference>
<evidence type="ECO:0000256" key="5">
    <source>
        <dbReference type="HAMAP-Rule" id="MF_00560"/>
    </source>
</evidence>
<evidence type="ECO:0000313" key="7">
    <source>
        <dbReference type="EMBL" id="GGF68133.1"/>
    </source>
</evidence>
<evidence type="ECO:0000256" key="2">
    <source>
        <dbReference type="ARBA" id="ARBA00022603"/>
    </source>
</evidence>
<keyword evidence="8" id="KW-1185">Reference proteome</keyword>
<evidence type="ECO:0000256" key="4">
    <source>
        <dbReference type="ARBA" id="ARBA00022691"/>
    </source>
</evidence>
<gene>
    <name evidence="5 7" type="primary">tam</name>
    <name evidence="7" type="ORF">GCM10011332_22880</name>
</gene>
<dbReference type="GO" id="GO:0030798">
    <property type="term" value="F:trans-aconitate 2-methyltransferase activity"/>
    <property type="evidence" value="ECO:0007669"/>
    <property type="project" value="UniProtKB-UniRule"/>
</dbReference>
<keyword evidence="1 5" id="KW-0963">Cytoplasm</keyword>
<keyword evidence="3 5" id="KW-0808">Transferase</keyword>
<protein>
    <recommendedName>
        <fullName evidence="5">Trans-aconitate 2-methyltransferase</fullName>
        <ecNumber evidence="5">2.1.1.144</ecNumber>
    </recommendedName>
</protein>
<dbReference type="GO" id="GO:0005737">
    <property type="term" value="C:cytoplasm"/>
    <property type="evidence" value="ECO:0007669"/>
    <property type="project" value="UniProtKB-SubCell"/>
</dbReference>
<dbReference type="RefSeq" id="WP_188665173.1">
    <property type="nucleotide sequence ID" value="NZ_BMHV01000016.1"/>
</dbReference>
<dbReference type="HAMAP" id="MF_00560">
    <property type="entry name" value="Tran_acon_Me_trans"/>
    <property type="match status" value="1"/>
</dbReference>
<dbReference type="Pfam" id="PF13649">
    <property type="entry name" value="Methyltransf_25"/>
    <property type="match status" value="1"/>
</dbReference>
<feature type="domain" description="Methyltransferase" evidence="6">
    <location>
        <begin position="36"/>
        <end position="124"/>
    </location>
</feature>
<reference evidence="7" key="2">
    <citation type="submission" date="2020-09" db="EMBL/GenBank/DDBJ databases">
        <authorList>
            <person name="Sun Q."/>
            <person name="Zhou Y."/>
        </authorList>
    </citation>
    <scope>NUCLEOTIDE SEQUENCE</scope>
    <source>
        <strain evidence="7">CGMCC 1.15254</strain>
    </source>
</reference>
<dbReference type="PANTHER" id="PTHR43861">
    <property type="entry name" value="TRANS-ACONITATE 2-METHYLTRANSFERASE-RELATED"/>
    <property type="match status" value="1"/>
</dbReference>
<dbReference type="SUPFAM" id="SSF53335">
    <property type="entry name" value="S-adenosyl-L-methionine-dependent methyltransferases"/>
    <property type="match status" value="1"/>
</dbReference>
<keyword evidence="4 5" id="KW-0949">S-adenosyl-L-methionine</keyword>
<dbReference type="EMBL" id="BMHV01000016">
    <property type="protein sequence ID" value="GGF68133.1"/>
    <property type="molecule type" value="Genomic_DNA"/>
</dbReference>
<comment type="function">
    <text evidence="5">Catalyzes the S-adenosylmethionine monomethyl esterification of trans-aconitate.</text>
</comment>
<comment type="similarity">
    <text evidence="5">Belongs to the methyltransferase superfamily. Tam family.</text>
</comment>
<dbReference type="PANTHER" id="PTHR43861:SF1">
    <property type="entry name" value="TRANS-ACONITATE 2-METHYLTRANSFERASE"/>
    <property type="match status" value="1"/>
</dbReference>
<name>A0A917C2X4_9PROT</name>
<dbReference type="Proteomes" id="UP000632498">
    <property type="component" value="Unassembled WGS sequence"/>
</dbReference>
<dbReference type="CDD" id="cd02440">
    <property type="entry name" value="AdoMet_MTases"/>
    <property type="match status" value="1"/>
</dbReference>
<accession>A0A917C2X4</accession>
<comment type="subcellular location">
    <subcellularLocation>
        <location evidence="5">Cytoplasm</location>
    </subcellularLocation>
</comment>